<dbReference type="InterPro" id="IPR014729">
    <property type="entry name" value="Rossmann-like_a/b/a_fold"/>
</dbReference>
<dbReference type="EMBL" id="JAJNOC010000010">
    <property type="protein sequence ID" value="MCD2519024.1"/>
    <property type="molecule type" value="Genomic_DNA"/>
</dbReference>
<sequence>MKRYRQGLVVGKFCPLHLGHMHLIRTALDACDEVLIVSYTKPEFDRCGPAAREAWLAALFPQAARLVVDDALLLTECARRGIAPLMPVPDNDADAAIHREFSAWSCSALAGVVVDAVFTSESYGDGFAQALSGYFSDRLKRPHVVTHVSVDPERCAVPVSGTRVREDPHAWRRYLDPVVYADFIDRICILGGESSGKTTLVAALAQALDTVGVPEVGRLHWEEKGGAFTYDDMRVIAEGQIALEITLAQDARRWLVCDGSALTTVFYSEDGYGKVDAAVQALARRPYAMTFVCAPDIPFVQDGTRRDAAFRQRQHAWYLATLERAGIPYVILAGSVEERVATSLDVLAARAATAGS</sequence>
<dbReference type="Proteomes" id="UP001179361">
    <property type="component" value="Unassembled WGS sequence"/>
</dbReference>
<feature type="domain" description="NadR/Ttd14 AAA" evidence="1">
    <location>
        <begin position="186"/>
        <end position="339"/>
    </location>
</feature>
<gene>
    <name evidence="2" type="ORF">LQ564_22235</name>
</gene>
<dbReference type="Gene3D" id="3.40.50.300">
    <property type="entry name" value="P-loop containing nucleotide triphosphate hydrolases"/>
    <property type="match status" value="1"/>
</dbReference>
<dbReference type="InterPro" id="IPR038727">
    <property type="entry name" value="NadR/Ttd14_AAA_dom"/>
</dbReference>
<dbReference type="Pfam" id="PF13521">
    <property type="entry name" value="AAA_28"/>
    <property type="match status" value="1"/>
</dbReference>
<evidence type="ECO:0000313" key="2">
    <source>
        <dbReference type="EMBL" id="MCD2519024.1"/>
    </source>
</evidence>
<protein>
    <submittedName>
        <fullName evidence="2">AAA family ATPase</fullName>
    </submittedName>
</protein>
<reference evidence="2" key="1">
    <citation type="submission" date="2021-11" db="EMBL/GenBank/DDBJ databases">
        <title>The complete genome of Massilia sp sp. G4R7.</title>
        <authorList>
            <person name="Liu L."/>
            <person name="Yue J."/>
            <person name="Yuan J."/>
            <person name="Yang F."/>
            <person name="Li L."/>
        </authorList>
    </citation>
    <scope>NUCLEOTIDE SEQUENCE</scope>
    <source>
        <strain evidence="2">G4R7</strain>
    </source>
</reference>
<dbReference type="InterPro" id="IPR052735">
    <property type="entry name" value="NAD_biosynth-regulator"/>
</dbReference>
<dbReference type="PANTHER" id="PTHR37512:SF1">
    <property type="entry name" value="NADR_TTD14 AAA DOMAIN-CONTAINING PROTEIN"/>
    <property type="match status" value="1"/>
</dbReference>
<comment type="caution">
    <text evidence="2">The sequence shown here is derived from an EMBL/GenBank/DDBJ whole genome shotgun (WGS) entry which is preliminary data.</text>
</comment>
<dbReference type="NCBIfam" id="TIGR00125">
    <property type="entry name" value="cyt_tran_rel"/>
    <property type="match status" value="1"/>
</dbReference>
<organism evidence="2 3">
    <name type="scientific">Massilia phyllostachyos</name>
    <dbReference type="NCBI Taxonomy" id="2898585"/>
    <lineage>
        <taxon>Bacteria</taxon>
        <taxon>Pseudomonadati</taxon>
        <taxon>Pseudomonadota</taxon>
        <taxon>Betaproteobacteria</taxon>
        <taxon>Burkholderiales</taxon>
        <taxon>Oxalobacteraceae</taxon>
        <taxon>Telluria group</taxon>
        <taxon>Massilia</taxon>
    </lineage>
</organism>
<dbReference type="InterPro" id="IPR004821">
    <property type="entry name" value="Cyt_trans-like"/>
</dbReference>
<dbReference type="Gene3D" id="3.40.50.620">
    <property type="entry name" value="HUPs"/>
    <property type="match status" value="1"/>
</dbReference>
<evidence type="ECO:0000259" key="1">
    <source>
        <dbReference type="Pfam" id="PF13521"/>
    </source>
</evidence>
<dbReference type="SUPFAM" id="SSF52374">
    <property type="entry name" value="Nucleotidylyl transferase"/>
    <property type="match status" value="1"/>
</dbReference>
<dbReference type="PANTHER" id="PTHR37512">
    <property type="entry name" value="TRIFUNCTIONAL NAD BIOSYNTHESIS/REGULATOR PROTEIN NADR"/>
    <property type="match status" value="1"/>
</dbReference>
<evidence type="ECO:0000313" key="3">
    <source>
        <dbReference type="Proteomes" id="UP001179361"/>
    </source>
</evidence>
<dbReference type="InterPro" id="IPR027417">
    <property type="entry name" value="P-loop_NTPase"/>
</dbReference>
<dbReference type="SUPFAM" id="SSF52540">
    <property type="entry name" value="P-loop containing nucleoside triphosphate hydrolases"/>
    <property type="match status" value="1"/>
</dbReference>
<accession>A0ABS8QBQ7</accession>
<keyword evidence="3" id="KW-1185">Reference proteome</keyword>
<proteinExistence type="predicted"/>
<dbReference type="RefSeq" id="WP_231060299.1">
    <property type="nucleotide sequence ID" value="NZ_JAJNOC010000010.1"/>
</dbReference>
<name>A0ABS8QBQ7_9BURK</name>